<sequence>MLDLLKNFTFHTQWNAGILLMVLLGTVFYLFLLPSSNKHPIWKTIIFISGLFLIFLTVGSPLNLLGRIVFRGHMIQMVILLLIAAPLLLLGFKTEIIKKAMTFPRINSFFKIVVDPRLTIPVFHVLFIGYHVPSLFDFIRVNYFLNYFYLLCLFIAALLLWAPIMINEKELTHISCQQKMKYCVLNLALFIPVSLYLLMSNNILYSLYMDPDLIKSSLEVCLPPGVSVESIPEDFFNDLLPYPPLKEQKIGGYILLIGQSLIFATAIMYLRAKKK</sequence>
<dbReference type="Pfam" id="PF09678">
    <property type="entry name" value="Caa3_CtaG"/>
    <property type="match status" value="1"/>
</dbReference>
<reference evidence="8" key="1">
    <citation type="submission" date="2016-10" db="EMBL/GenBank/DDBJ databases">
        <authorList>
            <person name="Varghese N."/>
            <person name="Submissions S."/>
        </authorList>
    </citation>
    <scope>NUCLEOTIDE SEQUENCE [LARGE SCALE GENOMIC DNA]</scope>
    <source>
        <strain evidence="8">IBRC-M10078</strain>
    </source>
</reference>
<evidence type="ECO:0000256" key="3">
    <source>
        <dbReference type="ARBA" id="ARBA00022692"/>
    </source>
</evidence>
<name>A0A1H0P9K0_9BACI</name>
<keyword evidence="5 6" id="KW-0472">Membrane</keyword>
<gene>
    <name evidence="7" type="ORF">SAMN05216565_101207</name>
</gene>
<evidence type="ECO:0000256" key="2">
    <source>
        <dbReference type="ARBA" id="ARBA00022475"/>
    </source>
</evidence>
<feature type="transmembrane region" description="Helical" evidence="6">
    <location>
        <begin position="183"/>
        <end position="208"/>
    </location>
</feature>
<keyword evidence="4 6" id="KW-1133">Transmembrane helix</keyword>
<organism evidence="7 8">
    <name type="scientific">Litchfieldia salsa</name>
    <dbReference type="NCBI Taxonomy" id="930152"/>
    <lineage>
        <taxon>Bacteria</taxon>
        <taxon>Bacillati</taxon>
        <taxon>Bacillota</taxon>
        <taxon>Bacilli</taxon>
        <taxon>Bacillales</taxon>
        <taxon>Bacillaceae</taxon>
        <taxon>Litchfieldia</taxon>
    </lineage>
</organism>
<dbReference type="STRING" id="930152.SAMN05216565_101207"/>
<feature type="transmembrane region" description="Helical" evidence="6">
    <location>
        <begin position="144"/>
        <end position="162"/>
    </location>
</feature>
<feature type="transmembrane region" description="Helical" evidence="6">
    <location>
        <begin position="250"/>
        <end position="270"/>
    </location>
</feature>
<feature type="transmembrane region" description="Helical" evidence="6">
    <location>
        <begin position="74"/>
        <end position="92"/>
    </location>
</feature>
<feature type="transmembrane region" description="Helical" evidence="6">
    <location>
        <begin position="112"/>
        <end position="132"/>
    </location>
</feature>
<evidence type="ECO:0000313" key="8">
    <source>
        <dbReference type="Proteomes" id="UP000199159"/>
    </source>
</evidence>
<dbReference type="GO" id="GO:0005886">
    <property type="term" value="C:plasma membrane"/>
    <property type="evidence" value="ECO:0007669"/>
    <property type="project" value="UniProtKB-SubCell"/>
</dbReference>
<evidence type="ECO:0000256" key="4">
    <source>
        <dbReference type="ARBA" id="ARBA00022989"/>
    </source>
</evidence>
<dbReference type="EMBL" id="FNJU01000001">
    <property type="protein sequence ID" value="SDP01368.1"/>
    <property type="molecule type" value="Genomic_DNA"/>
</dbReference>
<evidence type="ECO:0000313" key="7">
    <source>
        <dbReference type="EMBL" id="SDP01368.1"/>
    </source>
</evidence>
<evidence type="ECO:0000256" key="5">
    <source>
        <dbReference type="ARBA" id="ARBA00023136"/>
    </source>
</evidence>
<dbReference type="OrthoDB" id="2806316at2"/>
<evidence type="ECO:0000256" key="6">
    <source>
        <dbReference type="SAM" id="Phobius"/>
    </source>
</evidence>
<accession>A0A1H0P9K0</accession>
<dbReference type="AlphaFoldDB" id="A0A1H0P9K0"/>
<keyword evidence="2" id="KW-1003">Cell membrane</keyword>
<proteinExistence type="predicted"/>
<dbReference type="InterPro" id="IPR019108">
    <property type="entry name" value="Caa3_assmbl_CtaG-rel"/>
</dbReference>
<feature type="transmembrane region" description="Helical" evidence="6">
    <location>
        <begin position="12"/>
        <end position="32"/>
    </location>
</feature>
<dbReference type="RefSeq" id="WP_090849274.1">
    <property type="nucleotide sequence ID" value="NZ_FNJU01000001.1"/>
</dbReference>
<feature type="transmembrane region" description="Helical" evidence="6">
    <location>
        <begin position="44"/>
        <end position="62"/>
    </location>
</feature>
<comment type="subcellular location">
    <subcellularLocation>
        <location evidence="1">Cell membrane</location>
        <topology evidence="1">Multi-pass membrane protein</topology>
    </subcellularLocation>
</comment>
<protein>
    <submittedName>
        <fullName evidence="7">Putative membrane protein</fullName>
    </submittedName>
</protein>
<keyword evidence="8" id="KW-1185">Reference proteome</keyword>
<keyword evidence="3 6" id="KW-0812">Transmembrane</keyword>
<evidence type="ECO:0000256" key="1">
    <source>
        <dbReference type="ARBA" id="ARBA00004651"/>
    </source>
</evidence>
<dbReference type="Proteomes" id="UP000199159">
    <property type="component" value="Unassembled WGS sequence"/>
</dbReference>